<name>A0ABU6TC86_9FABA</name>
<dbReference type="Proteomes" id="UP001341840">
    <property type="component" value="Unassembled WGS sequence"/>
</dbReference>
<reference evidence="1 2" key="1">
    <citation type="journal article" date="2023" name="Plants (Basel)">
        <title>Bridging the Gap: Combining Genomics and Transcriptomics Approaches to Understand Stylosanthes scabra, an Orphan Legume from the Brazilian Caatinga.</title>
        <authorList>
            <person name="Ferreira-Neto J.R.C."/>
            <person name="da Silva M.D."/>
            <person name="Binneck E."/>
            <person name="de Melo N.F."/>
            <person name="da Silva R.H."/>
            <person name="de Melo A.L.T.M."/>
            <person name="Pandolfi V."/>
            <person name="Bustamante F.O."/>
            <person name="Brasileiro-Vidal A.C."/>
            <person name="Benko-Iseppon A.M."/>
        </authorList>
    </citation>
    <scope>NUCLEOTIDE SEQUENCE [LARGE SCALE GENOMIC DNA]</scope>
    <source>
        <tissue evidence="1">Leaves</tissue>
    </source>
</reference>
<gene>
    <name evidence="1" type="ORF">PIB30_028947</name>
</gene>
<proteinExistence type="predicted"/>
<evidence type="ECO:0000313" key="1">
    <source>
        <dbReference type="EMBL" id="MED6145841.1"/>
    </source>
</evidence>
<evidence type="ECO:0008006" key="3">
    <source>
        <dbReference type="Google" id="ProtNLM"/>
    </source>
</evidence>
<protein>
    <recommendedName>
        <fullName evidence="3">DUF4283 domain-containing protein</fullName>
    </recommendedName>
</protein>
<accession>A0ABU6TC86</accession>
<sequence length="499" mass="55414">MNVLLDEWNGLGNIECRDVGPYRYLVSFSSVEIRDQAMSNELLLSVFDEVRHHWDFVSSISRRVWVEIMGLPVNLWCIENFQSISKLWGKFILVDDRTGDPKSFNITRVMLDCFQWKQIHEWISLKIGDRVIDVVKEVGAESYSMESHPNREVENSGSSESLNSMSMVGESLVEVEETRATSGHSDLNWKNVEDPLINAIIAGKLGANLCPLFDGTAFLGVGVESVIGGVVCDSVTHRKIETSLTEGVVRKSLAEVEANEVWCVQQGNKNRAPLSVQIGSRVDVGISDNEEGNIETLHYVNGDIEAQRNLLSVGATPTGIDGVFAVAASGGEGERSEETLYRINEQVFCRNAFGNFGDLELESADAHVKPIDADLEGVQNCAVNGVRGEFEEVVGMVLIGNKTDDVSVDQVHNQWKLVNDDLTEEDNSLEVVVAKGVWDKGGIFFDSSDEEEVVTRFTGRKVQGRKRSKKFIQTRNLPCIEGRTLATRKLRLATKSKQR</sequence>
<evidence type="ECO:0000313" key="2">
    <source>
        <dbReference type="Proteomes" id="UP001341840"/>
    </source>
</evidence>
<comment type="caution">
    <text evidence="1">The sequence shown here is derived from an EMBL/GenBank/DDBJ whole genome shotgun (WGS) entry which is preliminary data.</text>
</comment>
<keyword evidence="2" id="KW-1185">Reference proteome</keyword>
<organism evidence="1 2">
    <name type="scientific">Stylosanthes scabra</name>
    <dbReference type="NCBI Taxonomy" id="79078"/>
    <lineage>
        <taxon>Eukaryota</taxon>
        <taxon>Viridiplantae</taxon>
        <taxon>Streptophyta</taxon>
        <taxon>Embryophyta</taxon>
        <taxon>Tracheophyta</taxon>
        <taxon>Spermatophyta</taxon>
        <taxon>Magnoliopsida</taxon>
        <taxon>eudicotyledons</taxon>
        <taxon>Gunneridae</taxon>
        <taxon>Pentapetalae</taxon>
        <taxon>rosids</taxon>
        <taxon>fabids</taxon>
        <taxon>Fabales</taxon>
        <taxon>Fabaceae</taxon>
        <taxon>Papilionoideae</taxon>
        <taxon>50 kb inversion clade</taxon>
        <taxon>dalbergioids sensu lato</taxon>
        <taxon>Dalbergieae</taxon>
        <taxon>Pterocarpus clade</taxon>
        <taxon>Stylosanthes</taxon>
    </lineage>
</organism>
<dbReference type="EMBL" id="JASCZI010090737">
    <property type="protein sequence ID" value="MED6145841.1"/>
    <property type="molecule type" value="Genomic_DNA"/>
</dbReference>